<evidence type="ECO:0000256" key="1">
    <source>
        <dbReference type="ARBA" id="ARBA00022475"/>
    </source>
</evidence>
<dbReference type="InterPro" id="IPR050696">
    <property type="entry name" value="FtsA/MreB"/>
</dbReference>
<protein>
    <recommendedName>
        <fullName evidence="5 6">Cell division protein FtsA</fullName>
    </recommendedName>
</protein>
<keyword evidence="10" id="KW-1185">Reference proteome</keyword>
<name>W7D8E6_9LIST</name>
<dbReference type="Gene3D" id="3.30.1490.110">
    <property type="match status" value="1"/>
</dbReference>
<evidence type="ECO:0000256" key="7">
    <source>
        <dbReference type="SAM" id="MobiDB-lite"/>
    </source>
</evidence>
<dbReference type="InterPro" id="IPR020823">
    <property type="entry name" value="Cell_div_FtsA"/>
</dbReference>
<dbReference type="Pfam" id="PF02491">
    <property type="entry name" value="SHS2_FTSA"/>
    <property type="match status" value="1"/>
</dbReference>
<proteinExistence type="inferred from homology"/>
<dbReference type="SUPFAM" id="SSF53067">
    <property type="entry name" value="Actin-like ATPase domain"/>
    <property type="match status" value="2"/>
</dbReference>
<dbReference type="OrthoDB" id="9768127at2"/>
<keyword evidence="3 5" id="KW-0472">Membrane</keyword>
<gene>
    <name evidence="5" type="primary">ftsA</name>
    <name evidence="9" type="ORF">BCAMP_02580</name>
</gene>
<evidence type="ECO:0000313" key="10">
    <source>
        <dbReference type="Proteomes" id="UP000019243"/>
    </source>
</evidence>
<dbReference type="SMART" id="SM00842">
    <property type="entry name" value="FtsA"/>
    <property type="match status" value="1"/>
</dbReference>
<dbReference type="PANTHER" id="PTHR32432:SF4">
    <property type="entry name" value="CELL DIVISION PROTEIN FTSA"/>
    <property type="match status" value="1"/>
</dbReference>
<evidence type="ECO:0000256" key="4">
    <source>
        <dbReference type="ARBA" id="ARBA00023306"/>
    </source>
</evidence>
<reference evidence="9 10" key="1">
    <citation type="submission" date="2012-12" db="EMBL/GenBank/DDBJ databases">
        <title>Novel taxa of Listeriaceae from agricultural environments in the United States.</title>
        <authorList>
            <person name="den Bakker H.C."/>
            <person name="Allred A."/>
            <person name="Warchocki S."/>
            <person name="Wright E.M."/>
            <person name="Burrell A."/>
            <person name="Nightingale K.K."/>
            <person name="Kephart D."/>
            <person name="Wiedmann M."/>
        </authorList>
    </citation>
    <scope>NUCLEOTIDE SEQUENCE [LARGE SCALE GENOMIC DNA]</scope>
    <source>
        <strain evidence="9 10">FSL F6-1037</strain>
    </source>
</reference>
<keyword evidence="2 5" id="KW-0132">Cell division</keyword>
<dbReference type="CDD" id="cd24048">
    <property type="entry name" value="ASKHA_NBD_FtsA"/>
    <property type="match status" value="1"/>
</dbReference>
<dbReference type="EMBL" id="AODH01000009">
    <property type="protein sequence ID" value="EUJ41733.1"/>
    <property type="molecule type" value="Genomic_DNA"/>
</dbReference>
<dbReference type="InterPro" id="IPR003494">
    <property type="entry name" value="SHS2_FtsA"/>
</dbReference>
<comment type="function">
    <text evidence="5 6">Cell division protein that is involved in the assembly of the Z ring. May serve as a membrane anchor for the Z ring.</text>
</comment>
<dbReference type="GO" id="GO:0009898">
    <property type="term" value="C:cytoplasmic side of plasma membrane"/>
    <property type="evidence" value="ECO:0007669"/>
    <property type="project" value="UniProtKB-UniRule"/>
</dbReference>
<dbReference type="Pfam" id="PF14450">
    <property type="entry name" value="FtsA"/>
    <property type="match status" value="1"/>
</dbReference>
<dbReference type="Proteomes" id="UP000019243">
    <property type="component" value="Unassembled WGS sequence"/>
</dbReference>
<dbReference type="GO" id="GO:0032153">
    <property type="term" value="C:cell division site"/>
    <property type="evidence" value="ECO:0007669"/>
    <property type="project" value="UniProtKB-UniRule"/>
</dbReference>
<keyword evidence="1 5" id="KW-1003">Cell membrane</keyword>
<dbReference type="PANTHER" id="PTHR32432">
    <property type="entry name" value="CELL DIVISION PROTEIN FTSA-RELATED"/>
    <property type="match status" value="1"/>
</dbReference>
<feature type="region of interest" description="Disordered" evidence="7">
    <location>
        <begin position="379"/>
        <end position="401"/>
    </location>
</feature>
<comment type="similarity">
    <text evidence="5 6">Belongs to the FtsA/MreB family.</text>
</comment>
<organism evidence="9 10">
    <name type="scientific">Brochothrix campestris FSL F6-1037</name>
    <dbReference type="NCBI Taxonomy" id="1265861"/>
    <lineage>
        <taxon>Bacteria</taxon>
        <taxon>Bacillati</taxon>
        <taxon>Bacillota</taxon>
        <taxon>Bacilli</taxon>
        <taxon>Bacillales</taxon>
        <taxon>Listeriaceae</taxon>
        <taxon>Brochothrix</taxon>
    </lineage>
</organism>
<dbReference type="InterPro" id="IPR043129">
    <property type="entry name" value="ATPase_NBD"/>
</dbReference>
<dbReference type="AlphaFoldDB" id="W7D8E6"/>
<dbReference type="HAMAP" id="MF_02033">
    <property type="entry name" value="FtsA"/>
    <property type="match status" value="1"/>
</dbReference>
<dbReference type="PATRIC" id="fig|1265861.3.peg.503"/>
<comment type="subcellular location">
    <subcellularLocation>
        <location evidence="5">Cell membrane</location>
        <topology evidence="5">Peripheral membrane protein</topology>
        <orientation evidence="5">Cytoplasmic side</orientation>
    </subcellularLocation>
    <text evidence="5">Localizes to the Z ring in an FtsZ-dependent manner. Targeted to the membrane through a conserved C-terminal amphipathic helix.</text>
</comment>
<accession>W7D8E6</accession>
<evidence type="ECO:0000256" key="6">
    <source>
        <dbReference type="PIRNR" id="PIRNR003101"/>
    </source>
</evidence>
<keyword evidence="4 5" id="KW-0131">Cell cycle</keyword>
<evidence type="ECO:0000256" key="3">
    <source>
        <dbReference type="ARBA" id="ARBA00023136"/>
    </source>
</evidence>
<sequence length="422" mass="45951">MSENEIYVSLDIGTSTTKVIIAEHTDGKLNVIGVGRAPSEGIRRGTVVDIEKTVEAIKAAIRQAEDMVGVTIQRVVVSMLNFQTNLARCHGMIAIKNENNEITANDIQDVIESAQAIAKPSDRETISFESCVYKVDGVEGISDPTGMFGVRLEVEGTLITGSKSIVHNILRCVERAGLEVTGMVLQPLAAAETCLTKDDRDFGTVLIDIGGGITSVGVFDQGQLIDAFAIPVGGSQITKDVSIGLNISLRQAEQIKLEHGYAYANDASTAETFEIDVIGGSKPIIINQTDLSVIIEARLEEILMMVNDELVRAGLNKLPNGYILTGGTTVIPGMMEIAEQVLQARVRIVYPDYIGVRHPSLSTAVGLISYEIEHGEPNELQEYEDQSVNAPQERMKEPKAEEDKLVNKMKKNVWFIIRITQN</sequence>
<evidence type="ECO:0000256" key="5">
    <source>
        <dbReference type="HAMAP-Rule" id="MF_02033"/>
    </source>
</evidence>
<dbReference type="NCBIfam" id="TIGR01174">
    <property type="entry name" value="ftsA"/>
    <property type="match status" value="1"/>
</dbReference>
<dbReference type="STRING" id="1265861.BCAMP_02580"/>
<comment type="subunit">
    <text evidence="5">Self-interacts. Interacts with FtsZ.</text>
</comment>
<dbReference type="Gene3D" id="3.30.420.40">
    <property type="match status" value="2"/>
</dbReference>
<feature type="domain" description="SHS2" evidence="8">
    <location>
        <begin position="7"/>
        <end position="194"/>
    </location>
</feature>
<dbReference type="GO" id="GO:0043093">
    <property type="term" value="P:FtsZ-dependent cytokinesis"/>
    <property type="evidence" value="ECO:0007669"/>
    <property type="project" value="UniProtKB-UniRule"/>
</dbReference>
<evidence type="ECO:0000313" key="9">
    <source>
        <dbReference type="EMBL" id="EUJ41733.1"/>
    </source>
</evidence>
<evidence type="ECO:0000256" key="2">
    <source>
        <dbReference type="ARBA" id="ARBA00022618"/>
    </source>
</evidence>
<dbReference type="PIRSF" id="PIRSF003101">
    <property type="entry name" value="FtsA"/>
    <property type="match status" value="1"/>
</dbReference>
<evidence type="ECO:0000259" key="8">
    <source>
        <dbReference type="SMART" id="SM00842"/>
    </source>
</evidence>
<comment type="caution">
    <text evidence="9">The sequence shown here is derived from an EMBL/GenBank/DDBJ whole genome shotgun (WGS) entry which is preliminary data.</text>
</comment>